<name>A0AAV1KE39_9NEOP</name>
<dbReference type="Gene3D" id="3.30.420.10">
    <property type="entry name" value="Ribonuclease H-like superfamily/Ribonuclease H"/>
    <property type="match status" value="1"/>
</dbReference>
<proteinExistence type="predicted"/>
<organism evidence="2 3">
    <name type="scientific">Parnassius mnemosyne</name>
    <name type="common">clouded apollo</name>
    <dbReference type="NCBI Taxonomy" id="213953"/>
    <lineage>
        <taxon>Eukaryota</taxon>
        <taxon>Metazoa</taxon>
        <taxon>Ecdysozoa</taxon>
        <taxon>Arthropoda</taxon>
        <taxon>Hexapoda</taxon>
        <taxon>Insecta</taxon>
        <taxon>Pterygota</taxon>
        <taxon>Neoptera</taxon>
        <taxon>Endopterygota</taxon>
        <taxon>Lepidoptera</taxon>
        <taxon>Glossata</taxon>
        <taxon>Ditrysia</taxon>
        <taxon>Papilionoidea</taxon>
        <taxon>Papilionidae</taxon>
        <taxon>Parnassiinae</taxon>
        <taxon>Parnassini</taxon>
        <taxon>Parnassius</taxon>
        <taxon>Driopa</taxon>
    </lineage>
</organism>
<evidence type="ECO:0000313" key="2">
    <source>
        <dbReference type="EMBL" id="CAK1580162.1"/>
    </source>
</evidence>
<dbReference type="Proteomes" id="UP001314205">
    <property type="component" value="Unassembled WGS sequence"/>
</dbReference>
<feature type="region of interest" description="Disordered" evidence="1">
    <location>
        <begin position="174"/>
        <end position="211"/>
    </location>
</feature>
<accession>A0AAV1KE39</accession>
<comment type="caution">
    <text evidence="2">The sequence shown here is derived from an EMBL/GenBank/DDBJ whole genome shotgun (WGS) entry which is preliminary data.</text>
</comment>
<dbReference type="InterPro" id="IPR036397">
    <property type="entry name" value="RNaseH_sf"/>
</dbReference>
<evidence type="ECO:0008006" key="4">
    <source>
        <dbReference type="Google" id="ProtNLM"/>
    </source>
</evidence>
<dbReference type="PANTHER" id="PTHR46060:SF1">
    <property type="entry name" value="MARINER MOS1 TRANSPOSASE-LIKE PROTEIN"/>
    <property type="match status" value="1"/>
</dbReference>
<dbReference type="PANTHER" id="PTHR46060">
    <property type="entry name" value="MARINER MOS1 TRANSPOSASE-LIKE PROTEIN"/>
    <property type="match status" value="1"/>
</dbReference>
<dbReference type="Gene3D" id="1.10.10.1450">
    <property type="match status" value="1"/>
</dbReference>
<evidence type="ECO:0000256" key="1">
    <source>
        <dbReference type="SAM" id="MobiDB-lite"/>
    </source>
</evidence>
<dbReference type="EMBL" id="CAVLGL010000013">
    <property type="protein sequence ID" value="CAK1580162.1"/>
    <property type="molecule type" value="Genomic_DNA"/>
</dbReference>
<protein>
    <recommendedName>
        <fullName evidence="4">Mos1 transposase HTH domain-containing protein</fullName>
    </recommendedName>
</protein>
<gene>
    <name evidence="2" type="ORF">PARMNEM_LOCUS2005</name>
</gene>
<dbReference type="GO" id="GO:0003676">
    <property type="term" value="F:nucleic acid binding"/>
    <property type="evidence" value="ECO:0007669"/>
    <property type="project" value="InterPro"/>
</dbReference>
<feature type="compositionally biased region" description="Basic and acidic residues" evidence="1">
    <location>
        <begin position="201"/>
        <end position="211"/>
    </location>
</feature>
<sequence>MEVLIAAPAKCKVRAVIRFLLARKLTPVEIHQQLTEVYSEECMSVQHVRKWCRAFAECRMEVHDEEQIGRPPVSDAIVQEINSELLKDPRVTVRELERIPEASHGTLEITLIKTLSYRRVCARWVPRMLTDEHKEQRLDCVLKFLQQCEGGGNKEKLSIVTGDETWLFNYTPETKQQSRQWRHSCSPPPKKFKQTQSAGKCVEKNGDYVEK</sequence>
<dbReference type="AlphaFoldDB" id="A0AAV1KE39"/>
<dbReference type="InterPro" id="IPR052709">
    <property type="entry name" value="Transposase-MT_Hybrid"/>
</dbReference>
<keyword evidence="3" id="KW-1185">Reference proteome</keyword>
<reference evidence="2 3" key="1">
    <citation type="submission" date="2023-11" db="EMBL/GenBank/DDBJ databases">
        <authorList>
            <person name="Hedman E."/>
            <person name="Englund M."/>
            <person name="Stromberg M."/>
            <person name="Nyberg Akerstrom W."/>
            <person name="Nylinder S."/>
            <person name="Jareborg N."/>
            <person name="Kallberg Y."/>
            <person name="Kronander E."/>
        </authorList>
    </citation>
    <scope>NUCLEOTIDE SEQUENCE [LARGE SCALE GENOMIC DNA]</scope>
</reference>
<evidence type="ECO:0000313" key="3">
    <source>
        <dbReference type="Proteomes" id="UP001314205"/>
    </source>
</evidence>